<dbReference type="KEGG" id="whr:OG579_12130"/>
<evidence type="ECO:0000259" key="2">
    <source>
        <dbReference type="Pfam" id="PF10756"/>
    </source>
</evidence>
<dbReference type="RefSeq" id="WP_328856132.1">
    <property type="nucleotide sequence ID" value="NZ_CP108021.1"/>
</dbReference>
<evidence type="ECO:0000313" key="3">
    <source>
        <dbReference type="EMBL" id="WUM18499.1"/>
    </source>
</evidence>
<reference evidence="3 4" key="1">
    <citation type="submission" date="2022-10" db="EMBL/GenBank/DDBJ databases">
        <title>The complete genomes of actinobacterial strains from the NBC collection.</title>
        <authorList>
            <person name="Joergensen T.S."/>
            <person name="Alvarez Arevalo M."/>
            <person name="Sterndorff E.B."/>
            <person name="Faurdal D."/>
            <person name="Vuksanovic O."/>
            <person name="Mourched A.-S."/>
            <person name="Charusanti P."/>
            <person name="Shaw S."/>
            <person name="Blin K."/>
            <person name="Weber T."/>
        </authorList>
    </citation>
    <scope>NUCLEOTIDE SEQUENCE [LARGE SCALE GENOMIC DNA]</scope>
    <source>
        <strain evidence="3 4">NBC_00319</strain>
    </source>
</reference>
<sequence length="161" mass="16923">MDNSSSWATPVPVGCALTVGGVVLLAAAALSGSDPAGLVIMGVAGLLLVALGASSLLIRPRLSATRESLTIRTVTGRRTHPRESIARIRVVSYPRFGRRVPNLEIDIVDGTEADGDERLVILGRWELGAAPADVAEALADLGHDVTDSKDLRYRTGDPEDS</sequence>
<feature type="domain" description="Low molecular weight protein antigen 6 PH" evidence="2">
    <location>
        <begin position="59"/>
        <end position="142"/>
    </location>
</feature>
<evidence type="ECO:0000256" key="1">
    <source>
        <dbReference type="SAM" id="Phobius"/>
    </source>
</evidence>
<gene>
    <name evidence="3" type="ORF">OG579_12130</name>
</gene>
<dbReference type="AlphaFoldDB" id="A0AAU4JXH0"/>
<dbReference type="InterPro" id="IPR019692">
    <property type="entry name" value="CFP-6_PH"/>
</dbReference>
<keyword evidence="1" id="KW-0472">Membrane</keyword>
<dbReference type="Proteomes" id="UP001432128">
    <property type="component" value="Chromosome"/>
</dbReference>
<dbReference type="EMBL" id="CP108021">
    <property type="protein sequence ID" value="WUM18499.1"/>
    <property type="molecule type" value="Genomic_DNA"/>
</dbReference>
<keyword evidence="4" id="KW-1185">Reference proteome</keyword>
<protein>
    <submittedName>
        <fullName evidence="3">PH domain-containing protein</fullName>
    </submittedName>
</protein>
<keyword evidence="1" id="KW-0812">Transmembrane</keyword>
<dbReference type="Pfam" id="PF10756">
    <property type="entry name" value="bPH_6"/>
    <property type="match status" value="1"/>
</dbReference>
<feature type="transmembrane region" description="Helical" evidence="1">
    <location>
        <begin position="36"/>
        <end position="58"/>
    </location>
</feature>
<feature type="transmembrane region" description="Helical" evidence="1">
    <location>
        <begin position="7"/>
        <end position="30"/>
    </location>
</feature>
<proteinExistence type="predicted"/>
<keyword evidence="1" id="KW-1133">Transmembrane helix</keyword>
<organism evidence="3 4">
    <name type="scientific">Williamsia herbipolensis</name>
    <dbReference type="NCBI Taxonomy" id="1603258"/>
    <lineage>
        <taxon>Bacteria</taxon>
        <taxon>Bacillati</taxon>
        <taxon>Actinomycetota</taxon>
        <taxon>Actinomycetes</taxon>
        <taxon>Mycobacteriales</taxon>
        <taxon>Nocardiaceae</taxon>
        <taxon>Williamsia</taxon>
    </lineage>
</organism>
<evidence type="ECO:0000313" key="4">
    <source>
        <dbReference type="Proteomes" id="UP001432128"/>
    </source>
</evidence>
<name>A0AAU4JXH0_9NOCA</name>
<accession>A0AAU4JXH0</accession>